<feature type="active site" evidence="7 8">
    <location>
        <position position="150"/>
    </location>
</feature>
<dbReference type="Gene3D" id="3.40.50.720">
    <property type="entry name" value="NAD(P)-binding Rossmann-like Domain"/>
    <property type="match status" value="1"/>
</dbReference>
<dbReference type="SUPFAM" id="SSF55347">
    <property type="entry name" value="Glyceraldehyde-3-phosphate dehydrogenase-like, C-terminal domain"/>
    <property type="match status" value="1"/>
</dbReference>
<name>A0A212LVU7_9FIRM</name>
<sequence>MKISIVGATGYTGAELLRLLAAHPVAEILYITSESKPDTPIHEIYPHLTRFCEKRLASLADLDAIATESQAIFIGLPHGHAMEVGRKATAINPNVKIIDLGADYRFKNFDIYEQWYKVPHTHRQAQAVYGLTELNRSQVKQAGIVGNPGCYTTASILALAPLVKAGLIDLRSIIIDAKSGVSGAGRGLSLGSHFTELFESVKAYNVAGHRHTPEIEAVLGELAGQELVINFTPHLIPVARGILSTCYAQLQEGVSPEAVDAAYRSLYGDEYFVRLLGRGGYPVTKNTRGTNFCDLGWHVDKRTGRVIAIAAIDNLVKGAAGQAIQNMNVMFAIEERTGLDNAPLYP</sequence>
<dbReference type="GO" id="GO:0003942">
    <property type="term" value="F:N-acetyl-gamma-glutamyl-phosphate reductase activity"/>
    <property type="evidence" value="ECO:0007669"/>
    <property type="project" value="UniProtKB-UniRule"/>
</dbReference>
<dbReference type="NCBIfam" id="TIGR01850">
    <property type="entry name" value="argC"/>
    <property type="match status" value="1"/>
</dbReference>
<dbReference type="InterPro" id="IPR058924">
    <property type="entry name" value="AGPR_dimerisation_dom"/>
</dbReference>
<dbReference type="GO" id="GO:0006526">
    <property type="term" value="P:L-arginine biosynthetic process"/>
    <property type="evidence" value="ECO:0007669"/>
    <property type="project" value="UniProtKB-UniRule"/>
</dbReference>
<evidence type="ECO:0000256" key="6">
    <source>
        <dbReference type="ARBA" id="ARBA00050557"/>
    </source>
</evidence>
<dbReference type="PROSITE" id="PS01224">
    <property type="entry name" value="ARGC"/>
    <property type="match status" value="1"/>
</dbReference>
<dbReference type="GO" id="GO:0051287">
    <property type="term" value="F:NAD binding"/>
    <property type="evidence" value="ECO:0007669"/>
    <property type="project" value="InterPro"/>
</dbReference>
<dbReference type="InterPro" id="IPR000534">
    <property type="entry name" value="Semialdehyde_DH_NAD-bd"/>
</dbReference>
<keyword evidence="3 7" id="KW-0028">Amino-acid biosynthesis</keyword>
<keyword evidence="7" id="KW-0963">Cytoplasm</keyword>
<dbReference type="SUPFAM" id="SSF51735">
    <property type="entry name" value="NAD(P)-binding Rossmann-fold domains"/>
    <property type="match status" value="1"/>
</dbReference>
<dbReference type="InterPro" id="IPR050085">
    <property type="entry name" value="AGPR"/>
</dbReference>
<dbReference type="PANTHER" id="PTHR32338:SF10">
    <property type="entry name" value="N-ACETYL-GAMMA-GLUTAMYL-PHOSPHATE REDUCTASE, CHLOROPLASTIC-RELATED"/>
    <property type="match status" value="1"/>
</dbReference>
<gene>
    <name evidence="7 10" type="primary">argC</name>
    <name evidence="10" type="ORF">KL86SPO_40228</name>
</gene>
<protein>
    <recommendedName>
        <fullName evidence="7">N-acetyl-gamma-glutamyl-phosphate reductase</fullName>
        <shortName evidence="7">AGPR</shortName>
        <ecNumber evidence="7">1.2.1.38</ecNumber>
    </recommendedName>
    <alternativeName>
        <fullName evidence="7">N-acetyl-glutamate semialdehyde dehydrogenase</fullName>
        <shortName evidence="7">NAGSA dehydrogenase</shortName>
    </alternativeName>
</protein>
<dbReference type="EC" id="1.2.1.38" evidence="7"/>
<dbReference type="InterPro" id="IPR023013">
    <property type="entry name" value="AGPR_AS"/>
</dbReference>
<evidence type="ECO:0000256" key="1">
    <source>
        <dbReference type="ARBA" id="ARBA00004862"/>
    </source>
</evidence>
<dbReference type="GO" id="GO:0005737">
    <property type="term" value="C:cytoplasm"/>
    <property type="evidence" value="ECO:0007669"/>
    <property type="project" value="UniProtKB-SubCell"/>
</dbReference>
<evidence type="ECO:0000256" key="8">
    <source>
        <dbReference type="PROSITE-ProRule" id="PRU10010"/>
    </source>
</evidence>
<dbReference type="UniPathway" id="UPA00068">
    <property type="reaction ID" value="UER00108"/>
</dbReference>
<dbReference type="PANTHER" id="PTHR32338">
    <property type="entry name" value="N-ACETYL-GAMMA-GLUTAMYL-PHOSPHATE REDUCTASE, CHLOROPLASTIC-RELATED-RELATED"/>
    <property type="match status" value="1"/>
</dbReference>
<accession>A0A212LVU7</accession>
<dbReference type="FunFam" id="3.30.360.10:FF:000014">
    <property type="entry name" value="N-acetyl-gamma-glutamyl-phosphate reductase"/>
    <property type="match status" value="1"/>
</dbReference>
<comment type="subcellular location">
    <subcellularLocation>
        <location evidence="7">Cytoplasm</location>
    </subcellularLocation>
</comment>
<dbReference type="HAMAP" id="MF_00150">
    <property type="entry name" value="ArgC_type1"/>
    <property type="match status" value="1"/>
</dbReference>
<keyword evidence="4 7" id="KW-0521">NADP</keyword>
<dbReference type="EMBL" id="FMJE01000004">
    <property type="protein sequence ID" value="SCM81744.1"/>
    <property type="molecule type" value="Genomic_DNA"/>
</dbReference>
<keyword evidence="2 7" id="KW-0055">Arginine biosynthesis</keyword>
<comment type="function">
    <text evidence="7">Catalyzes the NADPH-dependent reduction of N-acetyl-5-glutamyl phosphate to yield N-acetyl-L-glutamate 5-semialdehyde.</text>
</comment>
<dbReference type="Pfam" id="PF22698">
    <property type="entry name" value="Semialdhyde_dhC_1"/>
    <property type="match status" value="1"/>
</dbReference>
<evidence type="ECO:0000256" key="4">
    <source>
        <dbReference type="ARBA" id="ARBA00022857"/>
    </source>
</evidence>
<dbReference type="InterPro" id="IPR000706">
    <property type="entry name" value="AGPR_type-1"/>
</dbReference>
<evidence type="ECO:0000256" key="3">
    <source>
        <dbReference type="ARBA" id="ARBA00022605"/>
    </source>
</evidence>
<comment type="catalytic activity">
    <reaction evidence="6 7">
        <text>N-acetyl-L-glutamate 5-semialdehyde + phosphate + NADP(+) = N-acetyl-L-glutamyl 5-phosphate + NADPH + H(+)</text>
        <dbReference type="Rhea" id="RHEA:21588"/>
        <dbReference type="ChEBI" id="CHEBI:15378"/>
        <dbReference type="ChEBI" id="CHEBI:29123"/>
        <dbReference type="ChEBI" id="CHEBI:43474"/>
        <dbReference type="ChEBI" id="CHEBI:57783"/>
        <dbReference type="ChEBI" id="CHEBI:57936"/>
        <dbReference type="ChEBI" id="CHEBI:58349"/>
        <dbReference type="EC" id="1.2.1.38"/>
    </reaction>
</comment>
<comment type="similarity">
    <text evidence="7">Belongs to the NAGSA dehydrogenase family. Type 1 subfamily.</text>
</comment>
<evidence type="ECO:0000259" key="9">
    <source>
        <dbReference type="SMART" id="SM00859"/>
    </source>
</evidence>
<dbReference type="InterPro" id="IPR036291">
    <property type="entry name" value="NAD(P)-bd_dom_sf"/>
</dbReference>
<dbReference type="GO" id="GO:0070401">
    <property type="term" value="F:NADP+ binding"/>
    <property type="evidence" value="ECO:0007669"/>
    <property type="project" value="InterPro"/>
</dbReference>
<organism evidence="10">
    <name type="scientific">uncultured Sporomusa sp</name>
    <dbReference type="NCBI Taxonomy" id="307249"/>
    <lineage>
        <taxon>Bacteria</taxon>
        <taxon>Bacillati</taxon>
        <taxon>Bacillota</taxon>
        <taxon>Negativicutes</taxon>
        <taxon>Selenomonadales</taxon>
        <taxon>Sporomusaceae</taxon>
        <taxon>Sporomusa</taxon>
        <taxon>environmental samples</taxon>
    </lineage>
</organism>
<keyword evidence="5 7" id="KW-0560">Oxidoreductase</keyword>
<reference evidence="10" key="1">
    <citation type="submission" date="2016-08" db="EMBL/GenBank/DDBJ databases">
        <authorList>
            <person name="Seilhamer J.J."/>
        </authorList>
    </citation>
    <scope>NUCLEOTIDE SEQUENCE</scope>
    <source>
        <strain evidence="10">86</strain>
    </source>
</reference>
<evidence type="ECO:0000256" key="7">
    <source>
        <dbReference type="HAMAP-Rule" id="MF_00150"/>
    </source>
</evidence>
<dbReference type="AlphaFoldDB" id="A0A212LVU7"/>
<dbReference type="CDD" id="cd23934">
    <property type="entry name" value="AGPR_1_C"/>
    <property type="match status" value="1"/>
</dbReference>
<evidence type="ECO:0000256" key="2">
    <source>
        <dbReference type="ARBA" id="ARBA00022571"/>
    </source>
</evidence>
<dbReference type="Gene3D" id="3.30.360.10">
    <property type="entry name" value="Dihydrodipicolinate Reductase, domain 2"/>
    <property type="match status" value="1"/>
</dbReference>
<dbReference type="Pfam" id="PF01118">
    <property type="entry name" value="Semialdhyde_dh"/>
    <property type="match status" value="1"/>
</dbReference>
<comment type="pathway">
    <text evidence="1 7">Amino-acid biosynthesis; L-arginine biosynthesis; N(2)-acetyl-L-ornithine from L-glutamate: step 3/4.</text>
</comment>
<proteinExistence type="inferred from homology"/>
<feature type="domain" description="Semialdehyde dehydrogenase NAD-binding" evidence="9">
    <location>
        <begin position="2"/>
        <end position="142"/>
    </location>
</feature>
<dbReference type="CDD" id="cd17895">
    <property type="entry name" value="AGPR_1_N"/>
    <property type="match status" value="1"/>
</dbReference>
<dbReference type="SMART" id="SM00859">
    <property type="entry name" value="Semialdhyde_dh"/>
    <property type="match status" value="1"/>
</dbReference>
<dbReference type="RefSeq" id="WP_288184675.1">
    <property type="nucleotide sequence ID" value="NZ_LT608335.1"/>
</dbReference>
<evidence type="ECO:0000256" key="5">
    <source>
        <dbReference type="ARBA" id="ARBA00023002"/>
    </source>
</evidence>
<evidence type="ECO:0000313" key="10">
    <source>
        <dbReference type="EMBL" id="SCM81744.1"/>
    </source>
</evidence>